<dbReference type="AlphaFoldDB" id="A0A2G2VGD8"/>
<reference evidence="2" key="2">
    <citation type="journal article" date="2017" name="J. Anim. Genet.">
        <title>Multiple reference genome sequences of hot pepper reveal the massive evolution of plant disease resistance genes by retroduplication.</title>
        <authorList>
            <person name="Kim S."/>
            <person name="Park J."/>
            <person name="Yeom S.-I."/>
            <person name="Kim Y.-M."/>
            <person name="Seo E."/>
            <person name="Kim K.-T."/>
            <person name="Kim M.-S."/>
            <person name="Lee J.M."/>
            <person name="Cheong K."/>
            <person name="Shin H.-S."/>
            <person name="Kim S.-B."/>
            <person name="Han K."/>
            <person name="Lee J."/>
            <person name="Park M."/>
            <person name="Lee H.-A."/>
            <person name="Lee H.-Y."/>
            <person name="Lee Y."/>
            <person name="Oh S."/>
            <person name="Lee J.H."/>
            <person name="Choi E."/>
            <person name="Choi E."/>
            <person name="Lee S.E."/>
            <person name="Jeon J."/>
            <person name="Kim H."/>
            <person name="Choi G."/>
            <person name="Song H."/>
            <person name="Lee J."/>
            <person name="Lee S.-C."/>
            <person name="Kwon J.-K."/>
            <person name="Lee H.-Y."/>
            <person name="Koo N."/>
            <person name="Hong Y."/>
            <person name="Kim R.W."/>
            <person name="Kang W.-H."/>
            <person name="Huh J.H."/>
            <person name="Kang B.-C."/>
            <person name="Yang T.-J."/>
            <person name="Lee Y.-H."/>
            <person name="Bennetzen J.L."/>
            <person name="Choi D."/>
        </authorList>
    </citation>
    <scope>NUCLEOTIDE SEQUENCE [LARGE SCALE GENOMIC DNA]</scope>
    <source>
        <strain evidence="2">cv. PBC81</strain>
    </source>
</reference>
<proteinExistence type="predicted"/>
<dbReference type="EMBL" id="MLFT02000012">
    <property type="protein sequence ID" value="PHT32055.1"/>
    <property type="molecule type" value="Genomic_DNA"/>
</dbReference>
<reference evidence="1 2" key="1">
    <citation type="journal article" date="2017" name="Genome Biol.">
        <title>New reference genome sequences of hot pepper reveal the massive evolution of plant disease-resistance genes by retroduplication.</title>
        <authorList>
            <person name="Kim S."/>
            <person name="Park J."/>
            <person name="Yeom S.I."/>
            <person name="Kim Y.M."/>
            <person name="Seo E."/>
            <person name="Kim K.T."/>
            <person name="Kim M.S."/>
            <person name="Lee J.M."/>
            <person name="Cheong K."/>
            <person name="Shin H.S."/>
            <person name="Kim S.B."/>
            <person name="Han K."/>
            <person name="Lee J."/>
            <person name="Park M."/>
            <person name="Lee H.A."/>
            <person name="Lee H.Y."/>
            <person name="Lee Y."/>
            <person name="Oh S."/>
            <person name="Lee J.H."/>
            <person name="Choi E."/>
            <person name="Choi E."/>
            <person name="Lee S.E."/>
            <person name="Jeon J."/>
            <person name="Kim H."/>
            <person name="Choi G."/>
            <person name="Song H."/>
            <person name="Lee J."/>
            <person name="Lee S.C."/>
            <person name="Kwon J.K."/>
            <person name="Lee H.Y."/>
            <person name="Koo N."/>
            <person name="Hong Y."/>
            <person name="Kim R.W."/>
            <person name="Kang W.H."/>
            <person name="Huh J.H."/>
            <person name="Kang B.C."/>
            <person name="Yang T.J."/>
            <person name="Lee Y.H."/>
            <person name="Bennetzen J.L."/>
            <person name="Choi D."/>
        </authorList>
    </citation>
    <scope>NUCLEOTIDE SEQUENCE [LARGE SCALE GENOMIC DNA]</scope>
    <source>
        <strain evidence="2">cv. PBC81</strain>
    </source>
</reference>
<keyword evidence="2" id="KW-1185">Reference proteome</keyword>
<evidence type="ECO:0000313" key="2">
    <source>
        <dbReference type="Proteomes" id="UP000224567"/>
    </source>
</evidence>
<organism evidence="1 2">
    <name type="scientific">Capsicum baccatum</name>
    <name type="common">Peruvian pepper</name>
    <dbReference type="NCBI Taxonomy" id="33114"/>
    <lineage>
        <taxon>Eukaryota</taxon>
        <taxon>Viridiplantae</taxon>
        <taxon>Streptophyta</taxon>
        <taxon>Embryophyta</taxon>
        <taxon>Tracheophyta</taxon>
        <taxon>Spermatophyta</taxon>
        <taxon>Magnoliopsida</taxon>
        <taxon>eudicotyledons</taxon>
        <taxon>Gunneridae</taxon>
        <taxon>Pentapetalae</taxon>
        <taxon>asterids</taxon>
        <taxon>lamiids</taxon>
        <taxon>Solanales</taxon>
        <taxon>Solanaceae</taxon>
        <taxon>Solanoideae</taxon>
        <taxon>Capsiceae</taxon>
        <taxon>Capsicum</taxon>
    </lineage>
</organism>
<evidence type="ECO:0000313" key="1">
    <source>
        <dbReference type="EMBL" id="PHT32055.1"/>
    </source>
</evidence>
<dbReference type="Proteomes" id="UP000224567">
    <property type="component" value="Unassembled WGS sequence"/>
</dbReference>
<sequence>MTAQRIVELAQLQEMDHTKSSPFYDRACKTGFEYYSEKLDIITIVSYEMEFRSTSSRISVAFQSQQSEFAAGHVLIPHLLSAVEHLQWDGLHDFSSKGYCVAQSLEDMRSIQNTSERPYHDIAASISHLRHEK</sequence>
<accession>A0A2G2VGD8</accession>
<name>A0A2G2VGD8_CAPBA</name>
<protein>
    <submittedName>
        <fullName evidence="1">Uncharacterized protein</fullName>
    </submittedName>
</protein>
<dbReference type="STRING" id="33114.A0A2G2VGD8"/>
<comment type="caution">
    <text evidence="1">The sequence shown here is derived from an EMBL/GenBank/DDBJ whole genome shotgun (WGS) entry which is preliminary data.</text>
</comment>
<gene>
    <name evidence="1" type="ORF">CQW23_28392</name>
</gene>